<proteinExistence type="predicted"/>
<organism evidence="2 3">
    <name type="scientific">Verticillium longisporum</name>
    <name type="common">Verticillium dahliae var. longisporum</name>
    <dbReference type="NCBI Taxonomy" id="100787"/>
    <lineage>
        <taxon>Eukaryota</taxon>
        <taxon>Fungi</taxon>
        <taxon>Dikarya</taxon>
        <taxon>Ascomycota</taxon>
        <taxon>Pezizomycotina</taxon>
        <taxon>Sordariomycetes</taxon>
        <taxon>Hypocreomycetidae</taxon>
        <taxon>Glomerellales</taxon>
        <taxon>Plectosphaerellaceae</taxon>
        <taxon>Verticillium</taxon>
    </lineage>
</organism>
<gene>
    <name evidence="2" type="ORF">BN1723_003502</name>
</gene>
<evidence type="ECO:0000256" key="1">
    <source>
        <dbReference type="SAM" id="MobiDB-lite"/>
    </source>
</evidence>
<feature type="compositionally biased region" description="Basic and acidic residues" evidence="1">
    <location>
        <begin position="95"/>
        <end position="108"/>
    </location>
</feature>
<feature type="region of interest" description="Disordered" evidence="1">
    <location>
        <begin position="95"/>
        <end position="170"/>
    </location>
</feature>
<dbReference type="AlphaFoldDB" id="A0A0G4LZB2"/>
<name>A0A0G4LZB2_VERLO</name>
<evidence type="ECO:0000313" key="3">
    <source>
        <dbReference type="Proteomes" id="UP000045706"/>
    </source>
</evidence>
<evidence type="ECO:0000313" key="2">
    <source>
        <dbReference type="EMBL" id="CRK27339.1"/>
    </source>
</evidence>
<reference evidence="3" key="1">
    <citation type="submission" date="2015-05" db="EMBL/GenBank/DDBJ databases">
        <authorList>
            <person name="Fogelqvist Johan"/>
        </authorList>
    </citation>
    <scope>NUCLEOTIDE SEQUENCE [LARGE SCALE GENOMIC DNA]</scope>
</reference>
<sequence length="170" mass="18973">MNTIDQILRPTAAAADDDGTDQIGYDTPRSGVATPQPDLSDKRLPGIMSYFGQRAMRVLQSPCLIALPVSVKKRNRLVTTRLQASVSIRPRTFVDESHLDDQMRGNRYDDEEMDDAHGSHRGQEDDDWDDLGDVATQRGNRMSGIEHAGKRDDGKDSHDDQMIGNSQFDD</sequence>
<dbReference type="Proteomes" id="UP000045706">
    <property type="component" value="Unassembled WGS sequence"/>
</dbReference>
<feature type="compositionally biased region" description="Basic and acidic residues" evidence="1">
    <location>
        <begin position="147"/>
        <end position="161"/>
    </location>
</feature>
<accession>A0A0G4LZB2</accession>
<dbReference type="EMBL" id="CVQI01020001">
    <property type="protein sequence ID" value="CRK27339.1"/>
    <property type="molecule type" value="Genomic_DNA"/>
</dbReference>
<protein>
    <submittedName>
        <fullName evidence="2">Uncharacterized protein</fullName>
    </submittedName>
</protein>
<feature type="region of interest" description="Disordered" evidence="1">
    <location>
        <begin position="15"/>
        <end position="40"/>
    </location>
</feature>